<dbReference type="PANTHER" id="PTHR30265:SF4">
    <property type="entry name" value="KOW MOTIF FAMILY PROTEIN, EXPRESSED"/>
    <property type="match status" value="1"/>
</dbReference>
<sequence>MPSGRKRSSLSAGRNTAGRKRRAWRQSRGRQQCLPGSPHSPKGSSERTATVTGIGSGARCIVGLACRGSPIPGTNGSSFRQVIRRAQWQIFGQLSTRDATMMHNTKIYAVSEAYDENRYQSALAKGRNWRELKVSMLSMAEASQQGDKRWYVLDVLHGREKAVEKRLAAKGIHVWLPLWRAGVFWQRGRKMVHPERPVMPGYVLACIVPSSAAFAGIVFQKGVEGFVGGNEEPYWIRDDEVNRFKEIVGDSEQGQYIKADRPSFEVGNQVRFEEGLFIGFVGQLQSVRSMVIARGMPKVQVEGKVKVVVKGKESVITTPLAFLAKL</sequence>
<feature type="compositionally biased region" description="Basic residues" evidence="4">
    <location>
        <begin position="17"/>
        <end position="28"/>
    </location>
</feature>
<feature type="domain" description="NusG-like N-terminal" evidence="5">
    <location>
        <begin position="147"/>
        <end position="248"/>
    </location>
</feature>
<evidence type="ECO:0000256" key="3">
    <source>
        <dbReference type="ARBA" id="ARBA00023163"/>
    </source>
</evidence>
<evidence type="ECO:0000313" key="7">
    <source>
        <dbReference type="Proteomes" id="UP000245252"/>
    </source>
</evidence>
<evidence type="ECO:0000259" key="5">
    <source>
        <dbReference type="SMART" id="SM00738"/>
    </source>
</evidence>
<dbReference type="Proteomes" id="UP000245252">
    <property type="component" value="Unassembled WGS sequence"/>
</dbReference>
<organism evidence="6 7">
    <name type="scientific">Metarhizobium album</name>
    <dbReference type="NCBI Taxonomy" id="2182425"/>
    <lineage>
        <taxon>Bacteria</taxon>
        <taxon>Pseudomonadati</taxon>
        <taxon>Pseudomonadota</taxon>
        <taxon>Alphaproteobacteria</taxon>
        <taxon>Hyphomicrobiales</taxon>
        <taxon>Rhizobiaceae</taxon>
        <taxon>Metarhizobium</taxon>
    </lineage>
</organism>
<dbReference type="Gene3D" id="3.30.70.940">
    <property type="entry name" value="NusG, N-terminal domain"/>
    <property type="match status" value="1"/>
</dbReference>
<dbReference type="SMART" id="SM00738">
    <property type="entry name" value="NGN"/>
    <property type="match status" value="1"/>
</dbReference>
<keyword evidence="3" id="KW-0804">Transcription</keyword>
<dbReference type="InterPro" id="IPR006645">
    <property type="entry name" value="NGN-like_dom"/>
</dbReference>
<dbReference type="GO" id="GO:0031564">
    <property type="term" value="P:transcription antitermination"/>
    <property type="evidence" value="ECO:0007669"/>
    <property type="project" value="UniProtKB-KW"/>
</dbReference>
<evidence type="ECO:0000256" key="4">
    <source>
        <dbReference type="SAM" id="MobiDB-lite"/>
    </source>
</evidence>
<keyword evidence="1" id="KW-0889">Transcription antitermination</keyword>
<comment type="caution">
    <text evidence="6">The sequence shown here is derived from an EMBL/GenBank/DDBJ whole genome shotgun (WGS) entry which is preliminary data.</text>
</comment>
<name>A0A2U2DWQ3_9HYPH</name>
<dbReference type="GO" id="GO:0006354">
    <property type="term" value="P:DNA-templated transcription elongation"/>
    <property type="evidence" value="ECO:0007669"/>
    <property type="project" value="InterPro"/>
</dbReference>
<protein>
    <recommendedName>
        <fullName evidence="5">NusG-like N-terminal domain-containing protein</fullName>
    </recommendedName>
</protein>
<keyword evidence="7" id="KW-1185">Reference proteome</keyword>
<reference evidence="6 7" key="1">
    <citation type="submission" date="2018-05" db="EMBL/GenBank/DDBJ databases">
        <title>The draft genome of strain NS-104.</title>
        <authorList>
            <person name="Hang P."/>
            <person name="Jiang J."/>
        </authorList>
    </citation>
    <scope>NUCLEOTIDE SEQUENCE [LARGE SCALE GENOMIC DNA]</scope>
    <source>
        <strain evidence="6 7">NS-104</strain>
    </source>
</reference>
<dbReference type="Pfam" id="PF02357">
    <property type="entry name" value="NusG"/>
    <property type="match status" value="1"/>
</dbReference>
<feature type="compositionally biased region" description="Polar residues" evidence="4">
    <location>
        <begin position="42"/>
        <end position="51"/>
    </location>
</feature>
<dbReference type="InterPro" id="IPR036735">
    <property type="entry name" value="NGN_dom_sf"/>
</dbReference>
<evidence type="ECO:0000256" key="2">
    <source>
        <dbReference type="ARBA" id="ARBA00023015"/>
    </source>
</evidence>
<proteinExistence type="predicted"/>
<evidence type="ECO:0000313" key="6">
    <source>
        <dbReference type="EMBL" id="PWE57649.1"/>
    </source>
</evidence>
<evidence type="ECO:0000256" key="1">
    <source>
        <dbReference type="ARBA" id="ARBA00022814"/>
    </source>
</evidence>
<dbReference type="AlphaFoldDB" id="A0A2U2DWQ3"/>
<gene>
    <name evidence="6" type="ORF">DEM27_00090</name>
</gene>
<dbReference type="PANTHER" id="PTHR30265">
    <property type="entry name" value="RHO-INTERACTING TRANSCRIPTION TERMINATION FACTOR NUSG"/>
    <property type="match status" value="1"/>
</dbReference>
<dbReference type="OrthoDB" id="8372817at2"/>
<dbReference type="EMBL" id="QFBC01000001">
    <property type="protein sequence ID" value="PWE57649.1"/>
    <property type="molecule type" value="Genomic_DNA"/>
</dbReference>
<dbReference type="CDD" id="cd08000">
    <property type="entry name" value="NGN"/>
    <property type="match status" value="1"/>
</dbReference>
<dbReference type="InterPro" id="IPR043425">
    <property type="entry name" value="NusG-like"/>
</dbReference>
<dbReference type="SUPFAM" id="SSF82679">
    <property type="entry name" value="N-utilization substance G protein NusG, N-terminal domain"/>
    <property type="match status" value="1"/>
</dbReference>
<feature type="region of interest" description="Disordered" evidence="4">
    <location>
        <begin position="1"/>
        <end position="51"/>
    </location>
</feature>
<accession>A0A2U2DWQ3</accession>
<keyword evidence="2" id="KW-0805">Transcription regulation</keyword>